<dbReference type="InterPro" id="IPR035986">
    <property type="entry name" value="PKD_dom_sf"/>
</dbReference>
<dbReference type="AlphaFoldDB" id="A0A4Q9FJ80"/>
<dbReference type="PROSITE" id="PS51257">
    <property type="entry name" value="PROKAR_LIPOPROTEIN"/>
    <property type="match status" value="1"/>
</dbReference>
<dbReference type="Gene3D" id="2.60.120.260">
    <property type="entry name" value="Galactose-binding domain-like"/>
    <property type="match status" value="1"/>
</dbReference>
<feature type="signal peptide" evidence="1">
    <location>
        <begin position="1"/>
        <end position="25"/>
    </location>
</feature>
<keyword evidence="1" id="KW-0732">Signal</keyword>
<gene>
    <name evidence="2" type="ORF">EYD46_16270</name>
</gene>
<name>A0A4Q9FJ80_9FLAO</name>
<dbReference type="EMBL" id="SIRS01000007">
    <property type="protein sequence ID" value="TBN13058.1"/>
    <property type="molecule type" value="Genomic_DNA"/>
</dbReference>
<organism evidence="2 3">
    <name type="scientific">Hyunsoonleella pacifica</name>
    <dbReference type="NCBI Taxonomy" id="1080224"/>
    <lineage>
        <taxon>Bacteria</taxon>
        <taxon>Pseudomonadati</taxon>
        <taxon>Bacteroidota</taxon>
        <taxon>Flavobacteriia</taxon>
        <taxon>Flavobacteriales</taxon>
        <taxon>Flavobacteriaceae</taxon>
    </lineage>
</organism>
<proteinExistence type="predicted"/>
<dbReference type="SUPFAM" id="SSF49299">
    <property type="entry name" value="PKD domain"/>
    <property type="match status" value="1"/>
</dbReference>
<evidence type="ECO:0000256" key="1">
    <source>
        <dbReference type="SAM" id="SignalP"/>
    </source>
</evidence>
<evidence type="ECO:0000313" key="3">
    <source>
        <dbReference type="Proteomes" id="UP000292372"/>
    </source>
</evidence>
<keyword evidence="3" id="KW-1185">Reference proteome</keyword>
<reference evidence="2 3" key="1">
    <citation type="journal article" date="2015" name="Int. J. Syst. Evol. Microbiol.">
        <title>Hyunsoonleella pacifica sp. nov., isolated from seawater of South Pacific Gyre.</title>
        <authorList>
            <person name="Gao X."/>
            <person name="Zhang Z."/>
            <person name="Dai X."/>
            <person name="Zhang X.H."/>
        </authorList>
    </citation>
    <scope>NUCLEOTIDE SEQUENCE [LARGE SCALE GENOMIC DNA]</scope>
    <source>
        <strain evidence="2 3">SW033</strain>
    </source>
</reference>
<feature type="chain" id="PRO_5020847467" evidence="1">
    <location>
        <begin position="26"/>
        <end position="412"/>
    </location>
</feature>
<evidence type="ECO:0000313" key="2">
    <source>
        <dbReference type="EMBL" id="TBN13058.1"/>
    </source>
</evidence>
<accession>A0A4Q9FJ80</accession>
<protein>
    <submittedName>
        <fullName evidence="2">Uncharacterized protein</fullName>
    </submittedName>
</protein>
<sequence>MKRYLFNFKAMFLSTLVLLSSCLNDDLPDVGDLVDLTGPTPSFNFNEITTSQFTCDEVLIFANYEIYLEAGSNLSVNGTQYEWVITEVINPNTVQEEEVPVTVDYINSQRTRLMASLEALNADVIAIEEDIEELELKLPCETDQVKRDAILAEISALEVALLAAKDALTGDTLESIADLENQISNLPAGTINDQNVIAAFPGPGTYKIALTVTDNNGWSNDIDDNLTIVEAVPTIPVPEIAEPSFEDNSLPDGTGDGRDSWRVPSNSAWSPLGGGTTVIQINTDTNPVDPPNLPDGRQAAKFPAGGARVAYQEIEVTPGAEYVLTYHSAFEVTQFAELKVSILKPSTSSYTESLLEDNIIASRTDNNIDRVDNIWRQHALTFEAGENESVIIYVTNSGDESRLDFFEILVKQ</sequence>
<dbReference type="OrthoDB" id="8913664at2"/>
<dbReference type="Proteomes" id="UP000292372">
    <property type="component" value="Unassembled WGS sequence"/>
</dbReference>
<dbReference type="RefSeq" id="WP_130938231.1">
    <property type="nucleotide sequence ID" value="NZ_BMEE01000006.1"/>
</dbReference>
<comment type="caution">
    <text evidence="2">The sequence shown here is derived from an EMBL/GenBank/DDBJ whole genome shotgun (WGS) entry which is preliminary data.</text>
</comment>